<dbReference type="RefSeq" id="WP_142841175.1">
    <property type="nucleotide sequence ID" value="NZ_SGNY01000003.1"/>
</dbReference>
<dbReference type="AlphaFoldDB" id="A0A546XIL7"/>
<sequence length="82" mass="9297">MSWPHHPKLHRRPTVAGEGPIGQSSQPHDKCDFYELGNKAVSAPDYQVRESAVERYRKAGLKGESRIDLRLSKDQWKSTLAP</sequence>
<protein>
    <submittedName>
        <fullName evidence="2">Uncharacterized protein</fullName>
    </submittedName>
</protein>
<accession>A0A546XIL7</accession>
<comment type="caution">
    <text evidence="2">The sequence shown here is derived from an EMBL/GenBank/DDBJ whole genome shotgun (WGS) entry which is preliminary data.</text>
</comment>
<feature type="region of interest" description="Disordered" evidence="1">
    <location>
        <begin position="1"/>
        <end position="31"/>
    </location>
</feature>
<evidence type="ECO:0000256" key="1">
    <source>
        <dbReference type="SAM" id="MobiDB-lite"/>
    </source>
</evidence>
<evidence type="ECO:0000313" key="2">
    <source>
        <dbReference type="EMBL" id="TRB00595.1"/>
    </source>
</evidence>
<feature type="compositionally biased region" description="Basic residues" evidence="1">
    <location>
        <begin position="1"/>
        <end position="13"/>
    </location>
</feature>
<name>A0A546XIL7_RHIRH</name>
<gene>
    <name evidence="2" type="ORF">EXN68_12950</name>
</gene>
<dbReference type="EMBL" id="SGNY01000003">
    <property type="protein sequence ID" value="TRB00595.1"/>
    <property type="molecule type" value="Genomic_DNA"/>
</dbReference>
<organism evidence="2 3">
    <name type="scientific">Rhizobium rhizogenes</name>
    <name type="common">Agrobacterium rhizogenes</name>
    <dbReference type="NCBI Taxonomy" id="359"/>
    <lineage>
        <taxon>Bacteria</taxon>
        <taxon>Pseudomonadati</taxon>
        <taxon>Pseudomonadota</taxon>
        <taxon>Alphaproteobacteria</taxon>
        <taxon>Hyphomicrobiales</taxon>
        <taxon>Rhizobiaceae</taxon>
        <taxon>Rhizobium/Agrobacterium group</taxon>
        <taxon>Rhizobium</taxon>
    </lineage>
</organism>
<reference evidence="2 3" key="1">
    <citation type="journal article" date="2019" name="Appl. Microbiol. Biotechnol.">
        <title>Differential efficiency of wild type rhizogenic strains for rol gene transformation of plants.</title>
        <authorList>
            <person name="Desmet S."/>
            <person name="De Keyser E."/>
            <person name="Van Vaerenbergh J."/>
            <person name="Baeyen S."/>
            <person name="Van Huylenbroeck J."/>
            <person name="Geelen D."/>
            <person name="Dhooghe E."/>
        </authorList>
    </citation>
    <scope>NUCLEOTIDE SEQUENCE [LARGE SCALE GENOMIC DNA]</scope>
    <source>
        <strain evidence="2 3">GBBC3284</strain>
    </source>
</reference>
<proteinExistence type="predicted"/>
<evidence type="ECO:0000313" key="3">
    <source>
        <dbReference type="Proteomes" id="UP000315434"/>
    </source>
</evidence>
<dbReference type="Proteomes" id="UP000315434">
    <property type="component" value="Unassembled WGS sequence"/>
</dbReference>